<feature type="domain" description="DUF6533" evidence="3">
    <location>
        <begin position="14"/>
        <end position="58"/>
    </location>
</feature>
<protein>
    <recommendedName>
        <fullName evidence="3">DUF6533 domain-containing protein</fullName>
    </recommendedName>
</protein>
<keyword evidence="5" id="KW-1185">Reference proteome</keyword>
<feature type="transmembrane region" description="Helical" evidence="2">
    <location>
        <begin position="83"/>
        <end position="102"/>
    </location>
</feature>
<keyword evidence="2" id="KW-1133">Transmembrane helix</keyword>
<evidence type="ECO:0000256" key="2">
    <source>
        <dbReference type="SAM" id="Phobius"/>
    </source>
</evidence>
<dbReference type="Proteomes" id="UP000077266">
    <property type="component" value="Unassembled WGS sequence"/>
</dbReference>
<keyword evidence="2" id="KW-0472">Membrane</keyword>
<evidence type="ECO:0000313" key="4">
    <source>
        <dbReference type="EMBL" id="KZV88585.1"/>
    </source>
</evidence>
<organism evidence="4 5">
    <name type="scientific">Exidia glandulosa HHB12029</name>
    <dbReference type="NCBI Taxonomy" id="1314781"/>
    <lineage>
        <taxon>Eukaryota</taxon>
        <taxon>Fungi</taxon>
        <taxon>Dikarya</taxon>
        <taxon>Basidiomycota</taxon>
        <taxon>Agaricomycotina</taxon>
        <taxon>Agaricomycetes</taxon>
        <taxon>Auriculariales</taxon>
        <taxon>Exidiaceae</taxon>
        <taxon>Exidia</taxon>
    </lineage>
</organism>
<feature type="transmembrane region" description="Helical" evidence="2">
    <location>
        <begin position="114"/>
        <end position="141"/>
    </location>
</feature>
<feature type="compositionally biased region" description="Polar residues" evidence="1">
    <location>
        <begin position="289"/>
        <end position="303"/>
    </location>
</feature>
<dbReference type="Pfam" id="PF20151">
    <property type="entry name" value="DUF6533"/>
    <property type="match status" value="1"/>
</dbReference>
<feature type="transmembrane region" description="Helical" evidence="2">
    <location>
        <begin position="161"/>
        <end position="182"/>
    </location>
</feature>
<accession>A0A165F8P2</accession>
<feature type="transmembrane region" description="Helical" evidence="2">
    <location>
        <begin position="230"/>
        <end position="249"/>
    </location>
</feature>
<feature type="region of interest" description="Disordered" evidence="1">
    <location>
        <begin position="281"/>
        <end position="312"/>
    </location>
</feature>
<feature type="transmembrane region" description="Helical" evidence="2">
    <location>
        <begin position="46"/>
        <end position="71"/>
    </location>
</feature>
<evidence type="ECO:0000313" key="5">
    <source>
        <dbReference type="Proteomes" id="UP000077266"/>
    </source>
</evidence>
<dbReference type="InterPro" id="IPR045340">
    <property type="entry name" value="DUF6533"/>
</dbReference>
<reference evidence="4 5" key="1">
    <citation type="journal article" date="2016" name="Mol. Biol. Evol.">
        <title>Comparative Genomics of Early-Diverging Mushroom-Forming Fungi Provides Insights into the Origins of Lignocellulose Decay Capabilities.</title>
        <authorList>
            <person name="Nagy L.G."/>
            <person name="Riley R."/>
            <person name="Tritt A."/>
            <person name="Adam C."/>
            <person name="Daum C."/>
            <person name="Floudas D."/>
            <person name="Sun H."/>
            <person name="Yadav J.S."/>
            <person name="Pangilinan J."/>
            <person name="Larsson K.H."/>
            <person name="Matsuura K."/>
            <person name="Barry K."/>
            <person name="Labutti K."/>
            <person name="Kuo R."/>
            <person name="Ohm R.A."/>
            <person name="Bhattacharya S.S."/>
            <person name="Shirouzu T."/>
            <person name="Yoshinaga Y."/>
            <person name="Martin F.M."/>
            <person name="Grigoriev I.V."/>
            <person name="Hibbett D.S."/>
        </authorList>
    </citation>
    <scope>NUCLEOTIDE SEQUENCE [LARGE SCALE GENOMIC DNA]</scope>
    <source>
        <strain evidence="4 5">HHB12029</strain>
    </source>
</reference>
<gene>
    <name evidence="4" type="ORF">EXIGLDRAFT_722549</name>
</gene>
<feature type="transmembrane region" description="Helical" evidence="2">
    <location>
        <begin position="203"/>
        <end position="224"/>
    </location>
</feature>
<dbReference type="OrthoDB" id="3258294at2759"/>
<evidence type="ECO:0000259" key="3">
    <source>
        <dbReference type="Pfam" id="PF20151"/>
    </source>
</evidence>
<keyword evidence="2" id="KW-0812">Transmembrane</keyword>
<dbReference type="InParanoid" id="A0A165F8P2"/>
<sequence>MSSTELRLVDPVGYCQMVAIAWFLYDYLLTLADEKEYVWSRRVTPMIGLFLVTRYVAFALLGASVAVYFIRGLDQKSCDIFDWISAAGTFLLVILVDIILQFRIYVMYGGSRKILYINGALFLVAIAGAITFASLFFPVAIDAPPNAEGSCYAWRSPKLSAIWVTPLLFDIYLATLAVLRYNKEWRRQSGRNVNLLRILTIDNVAYFVLMTTATAVVFCMWLFIKVTPGAASVSLVHTAGAVGGSRLIINVRKAMEENDQAQLPTPLDAPSVHSQAMYHLRELRPARPPQSSANTRRTSSESIDNVEAVHKP</sequence>
<name>A0A165F8P2_EXIGL</name>
<dbReference type="AlphaFoldDB" id="A0A165F8P2"/>
<evidence type="ECO:0000256" key="1">
    <source>
        <dbReference type="SAM" id="MobiDB-lite"/>
    </source>
</evidence>
<dbReference type="EMBL" id="KV426096">
    <property type="protein sequence ID" value="KZV88585.1"/>
    <property type="molecule type" value="Genomic_DNA"/>
</dbReference>
<proteinExistence type="predicted"/>